<dbReference type="HOGENOM" id="CLU_095507_0_0_1"/>
<proteinExistence type="predicted"/>
<sequence length="255" mass="26960">MPAPRLDRCDVVRREAGAELLVRWSPSLSPTRQPLAAWVVEYCANDWWRWRRQRVPAGEDTELRVALAGVAAEPVAVRVQALHGRRASAWSRVGRATSSRLVFARLEACPLGARLSLRTRAEVGGSTPAAVQLHLSLAGGGRVGASLQVVLAPSRDAADASEKRPPAAAACRAVASVRSAPAVRTRVAALLLVDDGAPPQLLSFVAPTISCGGPGEGGDLLGRPVYRGGAQKRPRGQEQARVLRVRASAASSLDK</sequence>
<reference evidence="3" key="1">
    <citation type="journal article" date="2013" name="Nature">
        <title>Pan genome of the phytoplankton Emiliania underpins its global distribution.</title>
        <authorList>
            <person name="Read B.A."/>
            <person name="Kegel J."/>
            <person name="Klute M.J."/>
            <person name="Kuo A."/>
            <person name="Lefebvre S.C."/>
            <person name="Maumus F."/>
            <person name="Mayer C."/>
            <person name="Miller J."/>
            <person name="Monier A."/>
            <person name="Salamov A."/>
            <person name="Young J."/>
            <person name="Aguilar M."/>
            <person name="Claverie J.M."/>
            <person name="Frickenhaus S."/>
            <person name="Gonzalez K."/>
            <person name="Herman E.K."/>
            <person name="Lin Y.C."/>
            <person name="Napier J."/>
            <person name="Ogata H."/>
            <person name="Sarno A.F."/>
            <person name="Shmutz J."/>
            <person name="Schroeder D."/>
            <person name="de Vargas C."/>
            <person name="Verret F."/>
            <person name="von Dassow P."/>
            <person name="Valentin K."/>
            <person name="Van de Peer Y."/>
            <person name="Wheeler G."/>
            <person name="Dacks J.B."/>
            <person name="Delwiche C.F."/>
            <person name="Dyhrman S.T."/>
            <person name="Glockner G."/>
            <person name="John U."/>
            <person name="Richards T."/>
            <person name="Worden A.Z."/>
            <person name="Zhang X."/>
            <person name="Grigoriev I.V."/>
            <person name="Allen A.E."/>
            <person name="Bidle K."/>
            <person name="Borodovsky M."/>
            <person name="Bowler C."/>
            <person name="Brownlee C."/>
            <person name="Cock J.M."/>
            <person name="Elias M."/>
            <person name="Gladyshev V.N."/>
            <person name="Groth M."/>
            <person name="Guda C."/>
            <person name="Hadaegh A."/>
            <person name="Iglesias-Rodriguez M.D."/>
            <person name="Jenkins J."/>
            <person name="Jones B.M."/>
            <person name="Lawson T."/>
            <person name="Leese F."/>
            <person name="Lindquist E."/>
            <person name="Lobanov A."/>
            <person name="Lomsadze A."/>
            <person name="Malik S.B."/>
            <person name="Marsh M.E."/>
            <person name="Mackinder L."/>
            <person name="Mock T."/>
            <person name="Mueller-Roeber B."/>
            <person name="Pagarete A."/>
            <person name="Parker M."/>
            <person name="Probert I."/>
            <person name="Quesneville H."/>
            <person name="Raines C."/>
            <person name="Rensing S.A."/>
            <person name="Riano-Pachon D.M."/>
            <person name="Richier S."/>
            <person name="Rokitta S."/>
            <person name="Shiraiwa Y."/>
            <person name="Soanes D.M."/>
            <person name="van der Giezen M."/>
            <person name="Wahlund T.M."/>
            <person name="Williams B."/>
            <person name="Wilson W."/>
            <person name="Wolfe G."/>
            <person name="Wurch L.L."/>
        </authorList>
    </citation>
    <scope>NUCLEOTIDE SEQUENCE</scope>
</reference>
<dbReference type="AlphaFoldDB" id="A0A0D3IIN9"/>
<dbReference type="KEGG" id="ehx:EMIHUDRAFT_214951"/>
<dbReference type="Proteomes" id="UP000013827">
    <property type="component" value="Unassembled WGS sequence"/>
</dbReference>
<protein>
    <recommendedName>
        <fullName evidence="4">Fibronectin type-III domain-containing protein</fullName>
    </recommendedName>
</protein>
<dbReference type="PaxDb" id="2903-EOD11124"/>
<evidence type="ECO:0000256" key="1">
    <source>
        <dbReference type="SAM" id="MobiDB-lite"/>
    </source>
</evidence>
<accession>A0A0D3IIN9</accession>
<dbReference type="RefSeq" id="XP_005763553.1">
    <property type="nucleotide sequence ID" value="XM_005763496.1"/>
</dbReference>
<evidence type="ECO:0000313" key="2">
    <source>
        <dbReference type="EnsemblProtists" id="EOD11124"/>
    </source>
</evidence>
<name>A0A0D3IIN9_EMIH1</name>
<reference evidence="2" key="2">
    <citation type="submission" date="2024-10" db="UniProtKB">
        <authorList>
            <consortium name="EnsemblProtists"/>
        </authorList>
    </citation>
    <scope>IDENTIFICATION</scope>
</reference>
<feature type="compositionally biased region" description="Low complexity" evidence="1">
    <location>
        <begin position="240"/>
        <end position="255"/>
    </location>
</feature>
<evidence type="ECO:0008006" key="4">
    <source>
        <dbReference type="Google" id="ProtNLM"/>
    </source>
</evidence>
<organism evidence="2 3">
    <name type="scientific">Emiliania huxleyi (strain CCMP1516)</name>
    <dbReference type="NCBI Taxonomy" id="280463"/>
    <lineage>
        <taxon>Eukaryota</taxon>
        <taxon>Haptista</taxon>
        <taxon>Haptophyta</taxon>
        <taxon>Prymnesiophyceae</taxon>
        <taxon>Isochrysidales</taxon>
        <taxon>Noelaerhabdaceae</taxon>
        <taxon>Emiliania</taxon>
    </lineage>
</organism>
<evidence type="ECO:0000313" key="3">
    <source>
        <dbReference type="Proteomes" id="UP000013827"/>
    </source>
</evidence>
<dbReference type="GeneID" id="17257249"/>
<dbReference type="EnsemblProtists" id="EOD11124">
    <property type="protein sequence ID" value="EOD11124"/>
    <property type="gene ID" value="EMIHUDRAFT_214951"/>
</dbReference>
<feature type="region of interest" description="Disordered" evidence="1">
    <location>
        <begin position="223"/>
        <end position="255"/>
    </location>
</feature>
<keyword evidence="3" id="KW-1185">Reference proteome</keyword>